<evidence type="ECO:0000313" key="5">
    <source>
        <dbReference type="Proteomes" id="UP001596109"/>
    </source>
</evidence>
<dbReference type="InterPro" id="IPR041879">
    <property type="entry name" value="YvgL-like_PBP2"/>
</dbReference>
<evidence type="ECO:0000256" key="1">
    <source>
        <dbReference type="ARBA" id="ARBA00009175"/>
    </source>
</evidence>
<accession>A0ABW0TMK1</accession>
<dbReference type="EMBL" id="JBHSNO010000009">
    <property type="protein sequence ID" value="MFC5590732.1"/>
    <property type="molecule type" value="Genomic_DNA"/>
</dbReference>
<dbReference type="Pfam" id="PF13531">
    <property type="entry name" value="SBP_bac_11"/>
    <property type="match status" value="1"/>
</dbReference>
<dbReference type="PANTHER" id="PTHR30632">
    <property type="entry name" value="MOLYBDATE-BINDING PERIPLASMIC PROTEIN"/>
    <property type="match status" value="1"/>
</dbReference>
<comment type="caution">
    <text evidence="4">The sequence shown here is derived from an EMBL/GenBank/DDBJ whole genome shotgun (WGS) entry which is preliminary data.</text>
</comment>
<gene>
    <name evidence="4" type="primary">modA</name>
    <name evidence="4" type="ORF">ACFPRA_17650</name>
</gene>
<proteinExistence type="inferred from homology"/>
<dbReference type="NCBIfam" id="TIGR01256">
    <property type="entry name" value="modA"/>
    <property type="match status" value="1"/>
</dbReference>
<dbReference type="Proteomes" id="UP001596109">
    <property type="component" value="Unassembled WGS sequence"/>
</dbReference>
<name>A0ABW0TMK1_9BACL</name>
<evidence type="ECO:0000256" key="2">
    <source>
        <dbReference type="ARBA" id="ARBA00022723"/>
    </source>
</evidence>
<protein>
    <submittedName>
        <fullName evidence="4">Molybdate ABC transporter substrate-binding protein</fullName>
    </submittedName>
</protein>
<dbReference type="RefSeq" id="WP_381437647.1">
    <property type="nucleotide sequence ID" value="NZ_JBHSNO010000009.1"/>
</dbReference>
<keyword evidence="3" id="KW-0732">Signal</keyword>
<evidence type="ECO:0000313" key="4">
    <source>
        <dbReference type="EMBL" id="MFC5590732.1"/>
    </source>
</evidence>
<sequence length="261" mass="28330">MKRGWLYVVSLWVLLIVVGCTNDKQATSGASEQPIELMVSAAASLTDALEEMKASFEDEYPDIALTFNFASSGKLVQQIEQGAPSDIFLSASTKDMDKLQDEKLIDEATHVNFATNELVLIAEKDSTLSVDSFEAIDPASIAHFAIGEPESVPVGRYTKEVLAHLDLWEPLQSKVVLGSDVRQVLTHVAMGNADLGVVYSSDAKISNQVKVLAPASAEWHGPIVYPGAVVADSKHSEEAKAFLTFLTSEKGQEILKRFGFQ</sequence>
<organism evidence="4 5">
    <name type="scientific">Sporosarcina soli</name>
    <dbReference type="NCBI Taxonomy" id="334736"/>
    <lineage>
        <taxon>Bacteria</taxon>
        <taxon>Bacillati</taxon>
        <taxon>Bacillota</taxon>
        <taxon>Bacilli</taxon>
        <taxon>Bacillales</taxon>
        <taxon>Caryophanaceae</taxon>
        <taxon>Sporosarcina</taxon>
    </lineage>
</organism>
<dbReference type="PIRSF" id="PIRSF004846">
    <property type="entry name" value="ModA"/>
    <property type="match status" value="1"/>
</dbReference>
<dbReference type="SUPFAM" id="SSF53850">
    <property type="entry name" value="Periplasmic binding protein-like II"/>
    <property type="match status" value="1"/>
</dbReference>
<keyword evidence="2" id="KW-0479">Metal-binding</keyword>
<reference evidence="5" key="1">
    <citation type="journal article" date="2019" name="Int. J. Syst. Evol. Microbiol.">
        <title>The Global Catalogue of Microorganisms (GCM) 10K type strain sequencing project: providing services to taxonomists for standard genome sequencing and annotation.</title>
        <authorList>
            <consortium name="The Broad Institute Genomics Platform"/>
            <consortium name="The Broad Institute Genome Sequencing Center for Infectious Disease"/>
            <person name="Wu L."/>
            <person name="Ma J."/>
        </authorList>
    </citation>
    <scope>NUCLEOTIDE SEQUENCE [LARGE SCALE GENOMIC DNA]</scope>
    <source>
        <strain evidence="5">CGMCC 4.1434</strain>
    </source>
</reference>
<dbReference type="PROSITE" id="PS51257">
    <property type="entry name" value="PROKAR_LIPOPROTEIN"/>
    <property type="match status" value="1"/>
</dbReference>
<comment type="similarity">
    <text evidence="1">Belongs to the bacterial solute-binding protein ModA family.</text>
</comment>
<dbReference type="InterPro" id="IPR050682">
    <property type="entry name" value="ModA/WtpA"/>
</dbReference>
<dbReference type="CDD" id="cd13537">
    <property type="entry name" value="PBP2_YvgL_like"/>
    <property type="match status" value="1"/>
</dbReference>
<dbReference type="PANTHER" id="PTHR30632:SF0">
    <property type="entry name" value="SULFATE-BINDING PROTEIN"/>
    <property type="match status" value="1"/>
</dbReference>
<dbReference type="Gene3D" id="3.40.190.10">
    <property type="entry name" value="Periplasmic binding protein-like II"/>
    <property type="match status" value="2"/>
</dbReference>
<evidence type="ECO:0000256" key="3">
    <source>
        <dbReference type="ARBA" id="ARBA00022729"/>
    </source>
</evidence>
<dbReference type="InterPro" id="IPR005950">
    <property type="entry name" value="ModA"/>
</dbReference>
<keyword evidence="5" id="KW-1185">Reference proteome</keyword>